<dbReference type="SUPFAM" id="SSF118310">
    <property type="entry name" value="AN1-like Zinc finger"/>
    <property type="match status" value="1"/>
</dbReference>
<evidence type="ECO:0000313" key="2">
    <source>
        <dbReference type="EMBL" id="KPI87320.1"/>
    </source>
</evidence>
<proteinExistence type="predicted"/>
<evidence type="ECO:0000313" key="3">
    <source>
        <dbReference type="Proteomes" id="UP000038009"/>
    </source>
</evidence>
<dbReference type="Gene3D" id="4.10.1110.10">
    <property type="entry name" value="AN1-like Zinc finger"/>
    <property type="match status" value="1"/>
</dbReference>
<dbReference type="InterPro" id="IPR035896">
    <property type="entry name" value="AN1-like_Znf"/>
</dbReference>
<dbReference type="Proteomes" id="UP000038009">
    <property type="component" value="Unassembled WGS sequence"/>
</dbReference>
<evidence type="ECO:0000256" key="1">
    <source>
        <dbReference type="SAM" id="MobiDB-lite"/>
    </source>
</evidence>
<dbReference type="OMA" id="CAAHRFH"/>
<dbReference type="GO" id="GO:0005737">
    <property type="term" value="C:cytoplasm"/>
    <property type="evidence" value="ECO:0007669"/>
    <property type="project" value="TreeGrafter"/>
</dbReference>
<feature type="region of interest" description="Disordered" evidence="1">
    <location>
        <begin position="389"/>
        <end position="428"/>
    </location>
</feature>
<accession>A0A0N1PDP2</accession>
<dbReference type="VEuPathDB" id="TriTrypDB:Lsey_0093_0160"/>
<evidence type="ECO:0008006" key="4">
    <source>
        <dbReference type="Google" id="ProtNLM"/>
    </source>
</evidence>
<reference evidence="2 3" key="1">
    <citation type="journal article" date="2015" name="PLoS Pathog.">
        <title>Leptomonas seymouri: Adaptations to the Dixenous Life Cycle Analyzed by Genome Sequencing, Transcriptome Profiling and Co-infection with Leishmania donovani.</title>
        <authorList>
            <person name="Kraeva N."/>
            <person name="Butenko A."/>
            <person name="Hlavacova J."/>
            <person name="Kostygov A."/>
            <person name="Myskova J."/>
            <person name="Grybchuk D."/>
            <person name="Lestinova T."/>
            <person name="Votypka J."/>
            <person name="Volf P."/>
            <person name="Opperdoes F."/>
            <person name="Flegontov P."/>
            <person name="Lukes J."/>
            <person name="Yurchenko V."/>
        </authorList>
    </citation>
    <scope>NUCLEOTIDE SEQUENCE [LARGE SCALE GENOMIC DNA]</scope>
    <source>
        <strain evidence="2 3">ATCC 30220</strain>
    </source>
</reference>
<dbReference type="PANTHER" id="PTHR14677">
    <property type="entry name" value="ARSENITE INDUCUBLE RNA ASSOCIATED PROTEIN AIP-1-RELATED"/>
    <property type="match status" value="1"/>
</dbReference>
<dbReference type="OrthoDB" id="431929at2759"/>
<sequence length="618" mass="65029">MSLACEGDGASCVECGEFDFLPYTCPYCHGVFCAAHASCHHNPTSPDTESSAVLCVRPDPVVKEALGAVACIMGDAAPASQARCVVCRSFPCALTPCPQCGESFCAAHRFHGHEDAALQERLRKRAEQTRPSSREGTGELSAGSIGALCAAFTASHPLTLAPVGYRSRRMGLLALVLCLDHRYTASAKSTTGLDASPLASCGTSSLSEGALTVNSDDVGLCSLIVATEMSVGQLRDRLETALLTAPEAALPPSSRAFAGVRTSIFTLASTAEVCTDQRKEERRGLSSQRSSRLCPVLSVVALPSDAVLRRAHIVNATVVLAVVPAGVSLEESKLTTDLCAALSDYFYSADASAHRDDRVKALATRLYLQHQQLMRGRATGASIIADDASSKVGPHDSSAPPSTTATAPARAAAATAVPQRATGDAAETVNSRAATDIAAAATTEALWPFRHAPPLNSFEFFNSKMRPCGVAAIRPPTAPRVVVALFIADATLPCAVRPMCVALGRDWPVARVVDRLQEEVEQQLGPHCSAAKPQLKSFSLYRLVESEGGRVESLWEGAGVRTSASTLPLQNADVLVLCPPESPGALAAIQAELHRLYTLTGNDKRALKADQIKLCSVM</sequence>
<organism evidence="2 3">
    <name type="scientific">Leptomonas seymouri</name>
    <dbReference type="NCBI Taxonomy" id="5684"/>
    <lineage>
        <taxon>Eukaryota</taxon>
        <taxon>Discoba</taxon>
        <taxon>Euglenozoa</taxon>
        <taxon>Kinetoplastea</taxon>
        <taxon>Metakinetoplastina</taxon>
        <taxon>Trypanosomatida</taxon>
        <taxon>Trypanosomatidae</taxon>
        <taxon>Leishmaniinae</taxon>
        <taxon>Leptomonas</taxon>
    </lineage>
</organism>
<dbReference type="PANTHER" id="PTHR14677:SF38">
    <property type="entry name" value="C2H2-TYPE DOMAIN-CONTAINING PROTEIN"/>
    <property type="match status" value="1"/>
</dbReference>
<name>A0A0N1PDP2_LEPSE</name>
<feature type="compositionally biased region" description="Low complexity" evidence="1">
    <location>
        <begin position="397"/>
        <end position="416"/>
    </location>
</feature>
<protein>
    <recommendedName>
        <fullName evidence="4">C2H2-type domain-containing protein</fullName>
    </recommendedName>
</protein>
<keyword evidence="3" id="KW-1185">Reference proteome</keyword>
<gene>
    <name evidence="2" type="ORF">ABL78_3603</name>
</gene>
<comment type="caution">
    <text evidence="2">The sequence shown here is derived from an EMBL/GenBank/DDBJ whole genome shotgun (WGS) entry which is preliminary data.</text>
</comment>
<dbReference type="EMBL" id="LJSK01000093">
    <property type="protein sequence ID" value="KPI87320.1"/>
    <property type="molecule type" value="Genomic_DNA"/>
</dbReference>
<dbReference type="AlphaFoldDB" id="A0A0N1PDP2"/>